<dbReference type="GO" id="GO:0004806">
    <property type="term" value="F:triacylglycerol lipase activity"/>
    <property type="evidence" value="ECO:0007669"/>
    <property type="project" value="TreeGrafter"/>
</dbReference>
<dbReference type="InterPro" id="IPR050300">
    <property type="entry name" value="GDXG_lipolytic_enzyme"/>
</dbReference>
<feature type="domain" description="Alpha/beta hydrolase fold-3" evidence="2">
    <location>
        <begin position="96"/>
        <end position="294"/>
    </location>
</feature>
<accession>A0A1Y1YQQ6</accession>
<dbReference type="PANTHER" id="PTHR48081">
    <property type="entry name" value="AB HYDROLASE SUPERFAMILY PROTEIN C4A8.06C"/>
    <property type="match status" value="1"/>
</dbReference>
<sequence>MVTVTASQKASISPEAAEFLSKIPMIPFAGLLSPYLASSKRVQGLRNDMATKVSPNEEDLMARHNLKLTPTKIATVPVLIIEPPTLSSEHEGKIILNFFGGGFVMGSARERAALLMATEMRIRVYSVEYSKSPETRYPGARDEALTVYRQLISSFGAKNIYGMGSSAGGQILVSMLLIARSEKLPMPARLFLCTPALDLSGAGDSLVSNEGRDVMPASFLSAIVKQNYQLDTVDVKDSYYSPVYADYDASFPPTVISVGTRDLFLSDGVRMYWKLREAGVEAELLVSEGMWHGFNWNETLPEAVRLRRCVREFLASSL</sequence>
<keyword evidence="1 3" id="KW-0378">Hydrolase</keyword>
<protein>
    <submittedName>
        <fullName evidence="3">Alpha/Beta hydrolase protein</fullName>
    </submittedName>
</protein>
<name>A0A1Y1YQQ6_9PLEO</name>
<dbReference type="Gene3D" id="3.40.50.1820">
    <property type="entry name" value="alpha/beta hydrolase"/>
    <property type="match status" value="1"/>
</dbReference>
<dbReference type="PANTHER" id="PTHR48081:SF30">
    <property type="entry name" value="ACETYL-HYDROLASE LIPR-RELATED"/>
    <property type="match status" value="1"/>
</dbReference>
<evidence type="ECO:0000313" key="3">
    <source>
        <dbReference type="EMBL" id="ORY00296.1"/>
    </source>
</evidence>
<comment type="caution">
    <text evidence="3">The sequence shown here is derived from an EMBL/GenBank/DDBJ whole genome shotgun (WGS) entry which is preliminary data.</text>
</comment>
<dbReference type="AlphaFoldDB" id="A0A1Y1YQQ6"/>
<evidence type="ECO:0000313" key="4">
    <source>
        <dbReference type="Proteomes" id="UP000193144"/>
    </source>
</evidence>
<dbReference type="EMBL" id="MCFA01000185">
    <property type="protein sequence ID" value="ORY00296.1"/>
    <property type="molecule type" value="Genomic_DNA"/>
</dbReference>
<gene>
    <name evidence="3" type="ORF">BCR34DRAFT_575862</name>
</gene>
<dbReference type="Pfam" id="PF07859">
    <property type="entry name" value="Abhydrolase_3"/>
    <property type="match status" value="1"/>
</dbReference>
<dbReference type="InterPro" id="IPR029058">
    <property type="entry name" value="AB_hydrolase_fold"/>
</dbReference>
<dbReference type="InterPro" id="IPR013094">
    <property type="entry name" value="AB_hydrolase_3"/>
</dbReference>
<dbReference type="OrthoDB" id="408631at2759"/>
<evidence type="ECO:0000259" key="2">
    <source>
        <dbReference type="Pfam" id="PF07859"/>
    </source>
</evidence>
<reference evidence="3 4" key="1">
    <citation type="submission" date="2016-07" db="EMBL/GenBank/DDBJ databases">
        <title>Pervasive Adenine N6-methylation of Active Genes in Fungi.</title>
        <authorList>
            <consortium name="DOE Joint Genome Institute"/>
            <person name="Mondo S.J."/>
            <person name="Dannebaum R.O."/>
            <person name="Kuo R.C."/>
            <person name="Labutti K."/>
            <person name="Haridas S."/>
            <person name="Kuo A."/>
            <person name="Salamov A."/>
            <person name="Ahrendt S.R."/>
            <person name="Lipzen A."/>
            <person name="Sullivan W."/>
            <person name="Andreopoulos W.B."/>
            <person name="Clum A."/>
            <person name="Lindquist E."/>
            <person name="Daum C."/>
            <person name="Ramamoorthy G.K."/>
            <person name="Gryganskyi A."/>
            <person name="Culley D."/>
            <person name="Magnuson J.K."/>
            <person name="James T.Y."/>
            <person name="O'Malley M.A."/>
            <person name="Stajich J.E."/>
            <person name="Spatafora J.W."/>
            <person name="Visel A."/>
            <person name="Grigoriev I.V."/>
        </authorList>
    </citation>
    <scope>NUCLEOTIDE SEQUENCE [LARGE SCALE GENOMIC DNA]</scope>
    <source>
        <strain evidence="3 4">CBS 115471</strain>
    </source>
</reference>
<keyword evidence="4" id="KW-1185">Reference proteome</keyword>
<dbReference type="STRING" id="1231657.A0A1Y1YQQ6"/>
<evidence type="ECO:0000256" key="1">
    <source>
        <dbReference type="ARBA" id="ARBA00022801"/>
    </source>
</evidence>
<dbReference type="SUPFAM" id="SSF53474">
    <property type="entry name" value="alpha/beta-Hydrolases"/>
    <property type="match status" value="1"/>
</dbReference>
<dbReference type="Proteomes" id="UP000193144">
    <property type="component" value="Unassembled WGS sequence"/>
</dbReference>
<proteinExistence type="predicted"/>
<organism evidence="3 4">
    <name type="scientific">Clohesyomyces aquaticus</name>
    <dbReference type="NCBI Taxonomy" id="1231657"/>
    <lineage>
        <taxon>Eukaryota</taxon>
        <taxon>Fungi</taxon>
        <taxon>Dikarya</taxon>
        <taxon>Ascomycota</taxon>
        <taxon>Pezizomycotina</taxon>
        <taxon>Dothideomycetes</taxon>
        <taxon>Pleosporomycetidae</taxon>
        <taxon>Pleosporales</taxon>
        <taxon>Lindgomycetaceae</taxon>
        <taxon>Clohesyomyces</taxon>
    </lineage>
</organism>